<proteinExistence type="predicted"/>
<dbReference type="Proteomes" id="UP000278807">
    <property type="component" value="Unassembled WGS sequence"/>
</dbReference>
<sequence length="369" mass="41615">MAVRFCLNDFGFQLPDDGLSVFTTFLKVKLTCKARIPSSVQQEEFYSLGRQVHLHQEDNSVVDFDYIVASGSFVGADKDLYFVGLFAPNKFDAPLQRLHRALKVPETTMALCIFRQSDLDSLLKEAPLLFETQNEPIKNLLAVNSTEVGGTIESSRFMRINASEKYLNSFQHCKRTKKHSTIRGLFVETPWKPTDNGEALAVLQTKERFVAILVESVDSFSDLPRRKLTQGRAVCILYALTESSNLLVFLLSKRDLFPLKNSNSKNGFTKTIAQDLLLTGGIELLFSVMLSPQFLSSSINMEFTAFREITIADGQKLGVIDLQNCFTACHDSLVASSLQVFRVRVQFPSQCSWCTEHRLHSYSDYQQVS</sequence>
<dbReference type="Gene3D" id="2.130.10.10">
    <property type="entry name" value="YVTN repeat-like/Quinoprotein amine dehydrogenase"/>
    <property type="match status" value="1"/>
</dbReference>
<dbReference type="EMBL" id="UZAE01001624">
    <property type="protein sequence ID" value="VDN98849.1"/>
    <property type="molecule type" value="Genomic_DNA"/>
</dbReference>
<accession>A0A0R3T7F3</accession>
<gene>
    <name evidence="1" type="ORF">HNAJ_LOCUS2990</name>
</gene>
<evidence type="ECO:0000313" key="1">
    <source>
        <dbReference type="EMBL" id="VDN98849.1"/>
    </source>
</evidence>
<keyword evidence="2" id="KW-1185">Reference proteome</keyword>
<protein>
    <submittedName>
        <fullName evidence="3">CNH domain-containing protein</fullName>
    </submittedName>
</protein>
<dbReference type="AlphaFoldDB" id="A0A0R3T7F3"/>
<name>A0A0R3T7F3_RODNA</name>
<evidence type="ECO:0000313" key="2">
    <source>
        <dbReference type="Proteomes" id="UP000278807"/>
    </source>
</evidence>
<reference evidence="1 2" key="2">
    <citation type="submission" date="2018-11" db="EMBL/GenBank/DDBJ databases">
        <authorList>
            <consortium name="Pathogen Informatics"/>
        </authorList>
    </citation>
    <scope>NUCLEOTIDE SEQUENCE [LARGE SCALE GENOMIC DNA]</scope>
</reference>
<reference evidence="3" key="1">
    <citation type="submission" date="2017-02" db="UniProtKB">
        <authorList>
            <consortium name="WormBaseParasite"/>
        </authorList>
    </citation>
    <scope>IDENTIFICATION</scope>
</reference>
<evidence type="ECO:0000313" key="3">
    <source>
        <dbReference type="WBParaSite" id="HNAJ_0000299101-mRNA-1"/>
    </source>
</evidence>
<organism evidence="3">
    <name type="scientific">Rodentolepis nana</name>
    <name type="common">Dwarf tapeworm</name>
    <name type="synonym">Hymenolepis nana</name>
    <dbReference type="NCBI Taxonomy" id="102285"/>
    <lineage>
        <taxon>Eukaryota</taxon>
        <taxon>Metazoa</taxon>
        <taxon>Spiralia</taxon>
        <taxon>Lophotrochozoa</taxon>
        <taxon>Platyhelminthes</taxon>
        <taxon>Cestoda</taxon>
        <taxon>Eucestoda</taxon>
        <taxon>Cyclophyllidea</taxon>
        <taxon>Hymenolepididae</taxon>
        <taxon>Rodentolepis</taxon>
    </lineage>
</organism>
<dbReference type="STRING" id="102285.A0A0R3T7F3"/>
<dbReference type="InterPro" id="IPR015943">
    <property type="entry name" value="WD40/YVTN_repeat-like_dom_sf"/>
</dbReference>
<dbReference type="WBParaSite" id="HNAJ_0000299101-mRNA-1">
    <property type="protein sequence ID" value="HNAJ_0000299101-mRNA-1"/>
    <property type="gene ID" value="HNAJ_0000299101"/>
</dbReference>
<dbReference type="OrthoDB" id="9988752at2759"/>